<dbReference type="AlphaFoldDB" id="A0A8G2M9U9"/>
<keyword evidence="1" id="KW-0472">Membrane</keyword>
<reference evidence="2 3" key="1">
    <citation type="submission" date="2018-06" db="EMBL/GenBank/DDBJ databases">
        <authorList>
            <consortium name="Pathogen Informatics"/>
            <person name="Doyle S."/>
        </authorList>
    </citation>
    <scope>NUCLEOTIDE SEQUENCE [LARGE SCALE GENOMIC DNA]</scope>
    <source>
        <strain evidence="2 3">NCTC7972</strain>
    </source>
</reference>
<sequence>MVSDFESNDKITEVELLMHYNPKVINSKIKAMRSQIESLYHLNMNHVITNDNDMLVSVSYPLDKLVLYIIEEKDKLEYYMKTAQYRLNLFKDIIKNYSENEQQDVMRYMLSSGKVKNEGVIERLKVDIYKVESRKRQERQNQREELHRIEFNKHLEQVKKELSYISMILTGIFLYSLILVNGTEMMRS</sequence>
<protein>
    <submittedName>
        <fullName evidence="2">Pathogenicity island protein</fullName>
    </submittedName>
</protein>
<comment type="caution">
    <text evidence="2">The sequence shown here is derived from an EMBL/GenBank/DDBJ whole genome shotgun (WGS) entry which is preliminary data.</text>
</comment>
<dbReference type="EMBL" id="UHAI01000002">
    <property type="protein sequence ID" value="SUK18001.1"/>
    <property type="molecule type" value="Genomic_DNA"/>
</dbReference>
<dbReference type="PIRSF" id="PIRSF032437">
    <property type="entry name" value="UCP032437"/>
    <property type="match status" value="1"/>
</dbReference>
<organism evidence="2 3">
    <name type="scientific">Staphylococcus aureus</name>
    <dbReference type="NCBI Taxonomy" id="1280"/>
    <lineage>
        <taxon>Bacteria</taxon>
        <taxon>Bacillati</taxon>
        <taxon>Bacillota</taxon>
        <taxon>Bacilli</taxon>
        <taxon>Bacillales</taxon>
        <taxon>Staphylococcaceae</taxon>
        <taxon>Staphylococcus</taxon>
    </lineage>
</organism>
<keyword evidence="1" id="KW-0812">Transmembrane</keyword>
<feature type="transmembrane region" description="Helical" evidence="1">
    <location>
        <begin position="162"/>
        <end position="180"/>
    </location>
</feature>
<evidence type="ECO:0000313" key="3">
    <source>
        <dbReference type="Proteomes" id="UP000254224"/>
    </source>
</evidence>
<evidence type="ECO:0000256" key="1">
    <source>
        <dbReference type="SAM" id="Phobius"/>
    </source>
</evidence>
<proteinExistence type="predicted"/>
<evidence type="ECO:0000313" key="2">
    <source>
        <dbReference type="EMBL" id="SUK18001.1"/>
    </source>
</evidence>
<keyword evidence="1" id="KW-1133">Transmembrane helix</keyword>
<accession>A0A8G2M9U9</accession>
<dbReference type="Proteomes" id="UP000254224">
    <property type="component" value="Unassembled WGS sequence"/>
</dbReference>
<dbReference type="InterPro" id="IPR014570">
    <property type="entry name" value="Encapsidation_CP3"/>
</dbReference>
<name>A0A8G2M9U9_STAAU</name>
<gene>
    <name evidence="2" type="ORF">NCTC7972_01542</name>
</gene>